<gene>
    <name evidence="1" type="ORF">ACFFIC_01975</name>
</gene>
<dbReference type="RefSeq" id="WP_377048359.1">
    <property type="nucleotide sequence ID" value="NZ_JBHLVZ010000002.1"/>
</dbReference>
<dbReference type="Proteomes" id="UP001589789">
    <property type="component" value="Unassembled WGS sequence"/>
</dbReference>
<keyword evidence="2" id="KW-1185">Reference proteome</keyword>
<sequence length="96" mass="9926">MSALRVWKGQECRALLSFVDEAGAPIAATGVTITARSPVSNVLLPLVPVQLPGVGKFAADFIGAEVGVWWVRGQCTGPAIAVDEASVTVFASQVMA</sequence>
<comment type="caution">
    <text evidence="1">The sequence shown here is derived from an EMBL/GenBank/DDBJ whole genome shotgun (WGS) entry which is preliminary data.</text>
</comment>
<organism evidence="1 2">
    <name type="scientific">Muricoccus vinaceus</name>
    <dbReference type="NCBI Taxonomy" id="424704"/>
    <lineage>
        <taxon>Bacteria</taxon>
        <taxon>Pseudomonadati</taxon>
        <taxon>Pseudomonadota</taxon>
        <taxon>Alphaproteobacteria</taxon>
        <taxon>Acetobacterales</taxon>
        <taxon>Roseomonadaceae</taxon>
        <taxon>Muricoccus</taxon>
    </lineage>
</organism>
<proteinExistence type="predicted"/>
<protein>
    <submittedName>
        <fullName evidence="1">Uncharacterized protein</fullName>
    </submittedName>
</protein>
<evidence type="ECO:0000313" key="1">
    <source>
        <dbReference type="EMBL" id="MFC0384315.1"/>
    </source>
</evidence>
<dbReference type="EMBL" id="JBHLVZ010000002">
    <property type="protein sequence ID" value="MFC0384315.1"/>
    <property type="molecule type" value="Genomic_DNA"/>
</dbReference>
<evidence type="ECO:0000313" key="2">
    <source>
        <dbReference type="Proteomes" id="UP001589789"/>
    </source>
</evidence>
<name>A0ABV6IL25_9PROT</name>
<reference evidence="1 2" key="1">
    <citation type="submission" date="2024-09" db="EMBL/GenBank/DDBJ databases">
        <authorList>
            <person name="Sun Q."/>
            <person name="Mori K."/>
        </authorList>
    </citation>
    <scope>NUCLEOTIDE SEQUENCE [LARGE SCALE GENOMIC DNA]</scope>
    <source>
        <strain evidence="1 2">CCM 7468</strain>
    </source>
</reference>
<accession>A0ABV6IL25</accession>